<gene>
    <name evidence="2" type="ORF">OW763_16475</name>
</gene>
<evidence type="ECO:0000313" key="2">
    <source>
        <dbReference type="EMBL" id="MCY6485908.1"/>
    </source>
</evidence>
<keyword evidence="3" id="KW-1185">Reference proteome</keyword>
<keyword evidence="1" id="KW-1133">Transmembrane helix</keyword>
<comment type="caution">
    <text evidence="2">The sequence shown here is derived from an EMBL/GenBank/DDBJ whole genome shotgun (WGS) entry which is preliminary data.</text>
</comment>
<evidence type="ECO:0000256" key="1">
    <source>
        <dbReference type="SAM" id="Phobius"/>
    </source>
</evidence>
<organism evidence="2 3">
    <name type="scientific">Clostridium aestuarii</name>
    <dbReference type="NCBI Taxonomy" id="338193"/>
    <lineage>
        <taxon>Bacteria</taxon>
        <taxon>Bacillati</taxon>
        <taxon>Bacillota</taxon>
        <taxon>Clostridia</taxon>
        <taxon>Eubacteriales</taxon>
        <taxon>Clostridiaceae</taxon>
        <taxon>Clostridium</taxon>
    </lineage>
</organism>
<accession>A0ABT4D3U1</accession>
<dbReference type="EMBL" id="JAPQER010000016">
    <property type="protein sequence ID" value="MCY6485908.1"/>
    <property type="molecule type" value="Genomic_DNA"/>
</dbReference>
<dbReference type="Proteomes" id="UP001078443">
    <property type="component" value="Unassembled WGS sequence"/>
</dbReference>
<evidence type="ECO:0000313" key="3">
    <source>
        <dbReference type="Proteomes" id="UP001078443"/>
    </source>
</evidence>
<reference evidence="2" key="1">
    <citation type="submission" date="2022-12" db="EMBL/GenBank/DDBJ databases">
        <authorList>
            <person name="Wang J."/>
        </authorList>
    </citation>
    <scope>NUCLEOTIDE SEQUENCE</scope>
    <source>
        <strain evidence="2">HY-45-18</strain>
    </source>
</reference>
<proteinExistence type="predicted"/>
<keyword evidence="1" id="KW-0812">Transmembrane</keyword>
<keyword evidence="1" id="KW-0472">Membrane</keyword>
<feature type="transmembrane region" description="Helical" evidence="1">
    <location>
        <begin position="36"/>
        <end position="55"/>
    </location>
</feature>
<sequence>MSNSVNKILKIFGFIVSVLFLGTAIAKGFKLSISEWIAFIFWFVGIGMYLYSTIIRKS</sequence>
<dbReference type="RefSeq" id="WP_268042664.1">
    <property type="nucleotide sequence ID" value="NZ_JAPQER010000016.1"/>
</dbReference>
<name>A0ABT4D3U1_9CLOT</name>
<protein>
    <submittedName>
        <fullName evidence="2">Uncharacterized protein</fullName>
    </submittedName>
</protein>